<dbReference type="PANTHER" id="PTHR10036">
    <property type="entry name" value="CD59 GLYCOPROTEIN"/>
    <property type="match status" value="1"/>
</dbReference>
<evidence type="ECO:0000256" key="10">
    <source>
        <dbReference type="ARBA" id="ARBA00031590"/>
    </source>
</evidence>
<keyword evidence="5" id="KW-0472">Membrane</keyword>
<dbReference type="CTD" id="333883"/>
<keyword evidence="8" id="KW-0449">Lipoprotein</keyword>
<dbReference type="Proteomes" id="UP000265040">
    <property type="component" value="Chromosome 6"/>
</dbReference>
<evidence type="ECO:0000256" key="8">
    <source>
        <dbReference type="ARBA" id="ARBA00023288"/>
    </source>
</evidence>
<dbReference type="GO" id="GO:0098552">
    <property type="term" value="C:side of membrane"/>
    <property type="evidence" value="ECO:0007669"/>
    <property type="project" value="UniProtKB-KW"/>
</dbReference>
<dbReference type="RefSeq" id="XP_026220434.1">
    <property type="nucleotide sequence ID" value="XM_026364649.1"/>
</dbReference>
<dbReference type="InterPro" id="IPR016054">
    <property type="entry name" value="LY6_UPA_recep-like"/>
</dbReference>
<feature type="domain" description="UPAR/Ly6" evidence="13">
    <location>
        <begin position="26"/>
        <end position="109"/>
    </location>
</feature>
<keyword evidence="3" id="KW-0336">GPI-anchor</keyword>
<keyword evidence="15" id="KW-1185">Reference proteome</keyword>
<evidence type="ECO:0000256" key="6">
    <source>
        <dbReference type="ARBA" id="ARBA00023157"/>
    </source>
</evidence>
<dbReference type="GeneID" id="113165258"/>
<evidence type="ECO:0000256" key="3">
    <source>
        <dbReference type="ARBA" id="ARBA00022622"/>
    </source>
</evidence>
<evidence type="ECO:0000313" key="15">
    <source>
        <dbReference type="Proteomes" id="UP000265040"/>
    </source>
</evidence>
<dbReference type="InterPro" id="IPR045860">
    <property type="entry name" value="Snake_toxin-like_sf"/>
</dbReference>
<sequence>MERYLRPFLFLVLLLCCGVLPLGSGLSCYSCSENTGVCKNVSECVGQDSCLSLKIEGGKSIHQCIMDSECSFKSLAQQFPQVSKFTFECCNRNLCNSGHSFTTATATVTVVGLLLSVGWSWI</sequence>
<evidence type="ECO:0000256" key="11">
    <source>
        <dbReference type="ARBA" id="ARBA00031867"/>
    </source>
</evidence>
<comment type="subunit">
    <text evidence="2">Interacts with T-cell surface antigen CD2.</text>
</comment>
<dbReference type="GeneTree" id="ENSGT00730000111696"/>
<dbReference type="Gene3D" id="2.10.60.10">
    <property type="entry name" value="CD59"/>
    <property type="match status" value="1"/>
</dbReference>
<reference evidence="14" key="1">
    <citation type="submission" date="2021-04" db="EMBL/GenBank/DDBJ databases">
        <authorList>
            <consortium name="Wellcome Sanger Institute Data Sharing"/>
        </authorList>
    </citation>
    <scope>NUCLEOTIDE SEQUENCE [LARGE SCALE GENOMIC DNA]</scope>
</reference>
<evidence type="ECO:0000256" key="2">
    <source>
        <dbReference type="ARBA" id="ARBA00011481"/>
    </source>
</evidence>
<dbReference type="InterPro" id="IPR056949">
    <property type="entry name" value="CD59"/>
</dbReference>
<dbReference type="PROSITE" id="PS51257">
    <property type="entry name" value="PROKAR_LIPOPROTEIN"/>
    <property type="match status" value="1"/>
</dbReference>
<dbReference type="OMA" id="RFTYRCC"/>
<dbReference type="Ensembl" id="ENSATET00000060580.2">
    <property type="protein sequence ID" value="ENSATEP00000068069.2"/>
    <property type="gene ID" value="ENSATEG00000029658.2"/>
</dbReference>
<evidence type="ECO:0000259" key="13">
    <source>
        <dbReference type="SMART" id="SM00134"/>
    </source>
</evidence>
<dbReference type="SUPFAM" id="SSF57302">
    <property type="entry name" value="Snake toxin-like"/>
    <property type="match status" value="1"/>
</dbReference>
<reference evidence="14" key="3">
    <citation type="submission" date="2025-09" db="UniProtKB">
        <authorList>
            <consortium name="Ensembl"/>
        </authorList>
    </citation>
    <scope>IDENTIFICATION</scope>
</reference>
<evidence type="ECO:0000256" key="9">
    <source>
        <dbReference type="ARBA" id="ARBA00029920"/>
    </source>
</evidence>
<dbReference type="AlphaFoldDB" id="A0A7N6BUM0"/>
<evidence type="ECO:0000256" key="7">
    <source>
        <dbReference type="ARBA" id="ARBA00023180"/>
    </source>
</evidence>
<keyword evidence="4 12" id="KW-0732">Signal</keyword>
<evidence type="ECO:0000256" key="1">
    <source>
        <dbReference type="ARBA" id="ARBA00004589"/>
    </source>
</evidence>
<accession>A0A7N6BUM0</accession>
<protein>
    <recommendedName>
        <fullName evidence="10">MAC-inhibitory protein</fullName>
    </recommendedName>
    <alternativeName>
        <fullName evidence="11">Membrane attack complex inhibition factor</fullName>
    </alternativeName>
    <alternativeName>
        <fullName evidence="9">Protectin</fullName>
    </alternativeName>
</protein>
<dbReference type="Pfam" id="PF25152">
    <property type="entry name" value="CD59"/>
    <property type="match status" value="1"/>
</dbReference>
<feature type="chain" id="PRO_5043478888" description="MAC-inhibitory protein" evidence="12">
    <location>
        <begin position="26"/>
        <end position="122"/>
    </location>
</feature>
<dbReference type="PANTHER" id="PTHR10036:SF13">
    <property type="entry name" value="CD59 MOLECULE (CD59 BLOOD GROUP)"/>
    <property type="match status" value="1"/>
</dbReference>
<dbReference type="InParanoid" id="A0A7N6BUM0"/>
<feature type="signal peptide" evidence="12">
    <location>
        <begin position="1"/>
        <end position="25"/>
    </location>
</feature>
<name>A0A7N6BUM0_ANATE</name>
<evidence type="ECO:0000313" key="14">
    <source>
        <dbReference type="Ensembl" id="ENSATEP00000068069.2"/>
    </source>
</evidence>
<proteinExistence type="predicted"/>
<dbReference type="CDD" id="cd23554">
    <property type="entry name" value="TFP_LU_ECD_CD59"/>
    <property type="match status" value="1"/>
</dbReference>
<comment type="subcellular location">
    <subcellularLocation>
        <location evidence="1">Membrane</location>
        <topology evidence="1">Lipid-anchor</topology>
        <topology evidence="1">GPI-anchor</topology>
    </subcellularLocation>
</comment>
<keyword evidence="7" id="KW-0325">Glycoprotein</keyword>
<keyword evidence="6" id="KW-1015">Disulfide bond</keyword>
<dbReference type="SMART" id="SM00134">
    <property type="entry name" value="LU"/>
    <property type="match status" value="1"/>
</dbReference>
<evidence type="ECO:0000256" key="12">
    <source>
        <dbReference type="SAM" id="SignalP"/>
    </source>
</evidence>
<organism evidence="14 15">
    <name type="scientific">Anabas testudineus</name>
    <name type="common">Climbing perch</name>
    <name type="synonym">Anthias testudineus</name>
    <dbReference type="NCBI Taxonomy" id="64144"/>
    <lineage>
        <taxon>Eukaryota</taxon>
        <taxon>Metazoa</taxon>
        <taxon>Chordata</taxon>
        <taxon>Craniata</taxon>
        <taxon>Vertebrata</taxon>
        <taxon>Euteleostomi</taxon>
        <taxon>Actinopterygii</taxon>
        <taxon>Neopterygii</taxon>
        <taxon>Teleostei</taxon>
        <taxon>Neoteleostei</taxon>
        <taxon>Acanthomorphata</taxon>
        <taxon>Anabantaria</taxon>
        <taxon>Anabantiformes</taxon>
        <taxon>Anabantoidei</taxon>
        <taxon>Anabantidae</taxon>
        <taxon>Anabas</taxon>
    </lineage>
</organism>
<reference evidence="14" key="2">
    <citation type="submission" date="2025-08" db="UniProtKB">
        <authorList>
            <consortium name="Ensembl"/>
        </authorList>
    </citation>
    <scope>IDENTIFICATION</scope>
</reference>
<evidence type="ECO:0000256" key="4">
    <source>
        <dbReference type="ARBA" id="ARBA00022729"/>
    </source>
</evidence>
<evidence type="ECO:0000256" key="5">
    <source>
        <dbReference type="ARBA" id="ARBA00023136"/>
    </source>
</evidence>